<protein>
    <submittedName>
        <fullName evidence="1">Uncharacterized protein</fullName>
    </submittedName>
</protein>
<organism evidence="1">
    <name type="scientific">Pararge aegeria</name>
    <name type="common">speckled wood butterfly</name>
    <dbReference type="NCBI Taxonomy" id="116150"/>
    <lineage>
        <taxon>Eukaryota</taxon>
        <taxon>Metazoa</taxon>
        <taxon>Ecdysozoa</taxon>
        <taxon>Arthropoda</taxon>
        <taxon>Hexapoda</taxon>
        <taxon>Insecta</taxon>
        <taxon>Pterygota</taxon>
        <taxon>Neoptera</taxon>
        <taxon>Endopterygota</taxon>
        <taxon>Lepidoptera</taxon>
        <taxon>Glossata</taxon>
        <taxon>Ditrysia</taxon>
        <taxon>Papilionoidea</taxon>
        <taxon>Nymphalidae</taxon>
        <taxon>Satyrinae</taxon>
        <taxon>Satyrini</taxon>
        <taxon>Parargina</taxon>
        <taxon>Pararge</taxon>
    </lineage>
</organism>
<proteinExistence type="predicted"/>
<dbReference type="AlphaFoldDB" id="S4PSC2"/>
<evidence type="ECO:0000313" key="1">
    <source>
        <dbReference type="EMBL" id="JAA92500.1"/>
    </source>
</evidence>
<accession>S4PSC2</accession>
<sequence>MATPRKDFDGILPKSFDNNTSEFPSNGRKMALRWQHLISKFDIRIAAKIYRTPSLAVTTLNYTARLGCL</sequence>
<name>S4PSC2_9NEOP</name>
<dbReference type="EMBL" id="GAIX01000060">
    <property type="protein sequence ID" value="JAA92500.1"/>
    <property type="molecule type" value="Transcribed_RNA"/>
</dbReference>
<reference evidence="1" key="2">
    <citation type="submission" date="2013-05" db="EMBL/GenBank/DDBJ databases">
        <authorList>
            <person name="Carter J.-M."/>
            <person name="Baker S.C."/>
            <person name="Pink R."/>
            <person name="Carter D.R.F."/>
            <person name="Collins A."/>
            <person name="Tomlin J."/>
            <person name="Gibbs M."/>
            <person name="Breuker C.J."/>
        </authorList>
    </citation>
    <scope>NUCLEOTIDE SEQUENCE</scope>
    <source>
        <tissue evidence="1">Ovary</tissue>
    </source>
</reference>
<reference evidence="1" key="1">
    <citation type="journal article" date="2013" name="BMC Genomics">
        <title>Unscrambling butterfly oogenesis.</title>
        <authorList>
            <person name="Carter J.M."/>
            <person name="Baker S.C."/>
            <person name="Pink R."/>
            <person name="Carter D.R."/>
            <person name="Collins A."/>
            <person name="Tomlin J."/>
            <person name="Gibbs M."/>
            <person name="Breuker C.J."/>
        </authorList>
    </citation>
    <scope>NUCLEOTIDE SEQUENCE</scope>
    <source>
        <tissue evidence="1">Ovary</tissue>
    </source>
</reference>